<dbReference type="STRING" id="246191.SAMN05660337_0251"/>
<dbReference type="PANTHER" id="PTHR30388">
    <property type="entry name" value="ALDEHYDE OXIDOREDUCTASE MOLYBDENUM COFACTOR ASSEMBLY PROTEIN"/>
    <property type="match status" value="1"/>
</dbReference>
<dbReference type="EMBL" id="FNGA01000001">
    <property type="protein sequence ID" value="SDK37378.1"/>
    <property type="molecule type" value="Genomic_DNA"/>
</dbReference>
<name>A0A1G9BCV8_9BACT</name>
<dbReference type="Pfam" id="PF02625">
    <property type="entry name" value="XdhC_CoxI"/>
    <property type="match status" value="1"/>
</dbReference>
<evidence type="ECO:0000259" key="1">
    <source>
        <dbReference type="Pfam" id="PF02625"/>
    </source>
</evidence>
<protein>
    <submittedName>
        <fullName evidence="3">Xanthine dehydrogenase accessory factor</fullName>
    </submittedName>
</protein>
<proteinExistence type="predicted"/>
<evidence type="ECO:0000259" key="2">
    <source>
        <dbReference type="Pfam" id="PF13478"/>
    </source>
</evidence>
<dbReference type="Pfam" id="PF13478">
    <property type="entry name" value="XdhC_C"/>
    <property type="match status" value="1"/>
</dbReference>
<evidence type="ECO:0000313" key="3">
    <source>
        <dbReference type="EMBL" id="SDK37378.1"/>
    </source>
</evidence>
<sequence length="348" mass="37903">MKKLVHNIRLQLESGNDLILASIVESSGSTPRSSGSKMAVRRDGKIDGTIGGGLVEALVQRAAAKLFDIQNIAISFKEFDLSNTLAANADMICGGHVTVMMEHLHADKETTDIYIKFDDCLKLGQKVTILSLMDNEENSTTSIRILLTQNQAIPEVQGFSEKSVSELQAASLKKDSPIIQDNHNQRLIAESFTPQPSLFIFGAGHVSRPTAALATTVNFRTVILDDRIDFANIERFPEADEIEVLPDFNNAFANLEVTEDSYIIIVTRGHLHDKTVLAQALKTPACYVGMIGSSKKRNAIYDALLEEGVTQTSIDRCHCPIGLGIGAQTPEEIAVSIVAELIKKRAGD</sequence>
<dbReference type="RefSeq" id="WP_092157456.1">
    <property type="nucleotide sequence ID" value="NZ_FNGA01000001.1"/>
</dbReference>
<dbReference type="InterPro" id="IPR027051">
    <property type="entry name" value="XdhC_Rossmann_dom"/>
</dbReference>
<keyword evidence="4" id="KW-1185">Reference proteome</keyword>
<evidence type="ECO:0000313" key="4">
    <source>
        <dbReference type="Proteomes" id="UP000199053"/>
    </source>
</evidence>
<dbReference type="AlphaFoldDB" id="A0A1G9BCV8"/>
<dbReference type="InterPro" id="IPR003777">
    <property type="entry name" value="XdhC_CoxI"/>
</dbReference>
<feature type="domain" description="XdhC Rossmann" evidence="2">
    <location>
        <begin position="198"/>
        <end position="341"/>
    </location>
</feature>
<dbReference type="NCBIfam" id="NF045664">
    <property type="entry name" value="XdhC_rel_AOR"/>
    <property type="match status" value="1"/>
</dbReference>
<dbReference type="PANTHER" id="PTHR30388:SF6">
    <property type="entry name" value="XANTHINE DEHYDROGENASE SUBUNIT A-RELATED"/>
    <property type="match status" value="1"/>
</dbReference>
<dbReference type="InterPro" id="IPR052698">
    <property type="entry name" value="MoCofactor_Util/Proc"/>
</dbReference>
<dbReference type="OrthoDB" id="9815497at2"/>
<feature type="domain" description="XdhC- CoxI" evidence="1">
    <location>
        <begin position="12"/>
        <end position="68"/>
    </location>
</feature>
<gene>
    <name evidence="3" type="ORF">SAMN05660337_0251</name>
</gene>
<reference evidence="4" key="1">
    <citation type="submission" date="2016-10" db="EMBL/GenBank/DDBJ databases">
        <authorList>
            <person name="Varghese N."/>
            <person name="Submissions S."/>
        </authorList>
    </citation>
    <scope>NUCLEOTIDE SEQUENCE [LARGE SCALE GENOMIC DNA]</scope>
    <source>
        <strain evidence="4">DSM 16995</strain>
    </source>
</reference>
<organism evidence="3 4">
    <name type="scientific">Maridesulfovibrio ferrireducens</name>
    <dbReference type="NCBI Taxonomy" id="246191"/>
    <lineage>
        <taxon>Bacteria</taxon>
        <taxon>Pseudomonadati</taxon>
        <taxon>Thermodesulfobacteriota</taxon>
        <taxon>Desulfovibrionia</taxon>
        <taxon>Desulfovibrionales</taxon>
        <taxon>Desulfovibrionaceae</taxon>
        <taxon>Maridesulfovibrio</taxon>
    </lineage>
</organism>
<dbReference type="Proteomes" id="UP000199053">
    <property type="component" value="Unassembled WGS sequence"/>
</dbReference>
<accession>A0A1G9BCV8</accession>
<dbReference type="Gene3D" id="3.40.50.720">
    <property type="entry name" value="NAD(P)-binding Rossmann-like Domain"/>
    <property type="match status" value="1"/>
</dbReference>